<dbReference type="EMBL" id="LT629750">
    <property type="protein sequence ID" value="SDS94019.1"/>
    <property type="molecule type" value="Genomic_DNA"/>
</dbReference>
<evidence type="ECO:0000313" key="3">
    <source>
        <dbReference type="Proteomes" id="UP000243904"/>
    </source>
</evidence>
<dbReference type="InterPro" id="IPR016181">
    <property type="entry name" value="Acyl_CoA_acyltransferase"/>
</dbReference>
<dbReference type="AlphaFoldDB" id="A0A1H1WD10"/>
<dbReference type="RefSeq" id="WP_146688330.1">
    <property type="nucleotide sequence ID" value="NZ_LT629750.1"/>
</dbReference>
<keyword evidence="2" id="KW-0808">Transferase</keyword>
<gene>
    <name evidence="2" type="ORF">SAMN05444158_3760</name>
</gene>
<evidence type="ECO:0000313" key="2">
    <source>
        <dbReference type="EMBL" id="SDS94019.1"/>
    </source>
</evidence>
<feature type="domain" description="BioF2-like acetyltransferase" evidence="1">
    <location>
        <begin position="193"/>
        <end position="339"/>
    </location>
</feature>
<dbReference type="InterPro" id="IPR038740">
    <property type="entry name" value="BioF2-like_GNAT_dom"/>
</dbReference>
<sequence>MTALAAGAVKLGARATARAAGFRVELVRDWRQVSARCDNVRALTPFQNRRWFDAWYQAFADFHDMEPVIAIVSDAVTSELAAVFPLLRRVRRGIRIVEFADHNLTDYNAPLLHAAAPRDAACVRLLWRDLLAALKRLPGGTDLVRFRKMPFELDGITNPLTLLDGARRSWLNGNVVTIAGDFDAYRYSLERTVRKELERSWRVFARSPDASFRIVTEPNEALRVLLAMETQQDARMRYLGLKFMLNDDTCAAFYRSLVSKNLGSGYVVLSALTVGEEVIATLLGIRSGSNYVMVRISNAGDKWSNCSPGRLIIERTMAALHQDGVRHFDFSIGNYAYKRRFGVEPLALAEITAALSWRGLPFALRDRAAHELHRHPRLAAHVARALGKSYSREEN</sequence>
<dbReference type="Pfam" id="PF13480">
    <property type="entry name" value="Acetyltransf_6"/>
    <property type="match status" value="1"/>
</dbReference>
<evidence type="ECO:0000259" key="1">
    <source>
        <dbReference type="Pfam" id="PF13480"/>
    </source>
</evidence>
<organism evidence="2 3">
    <name type="scientific">Bradyrhizobium canariense</name>
    <dbReference type="NCBI Taxonomy" id="255045"/>
    <lineage>
        <taxon>Bacteria</taxon>
        <taxon>Pseudomonadati</taxon>
        <taxon>Pseudomonadota</taxon>
        <taxon>Alphaproteobacteria</taxon>
        <taxon>Hyphomicrobiales</taxon>
        <taxon>Nitrobacteraceae</taxon>
        <taxon>Bradyrhizobium</taxon>
    </lineage>
</organism>
<dbReference type="Proteomes" id="UP000243904">
    <property type="component" value="Chromosome I"/>
</dbReference>
<keyword evidence="3" id="KW-1185">Reference proteome</keyword>
<name>A0A1H1WD10_9BRAD</name>
<dbReference type="GO" id="GO:0016740">
    <property type="term" value="F:transferase activity"/>
    <property type="evidence" value="ECO:0007669"/>
    <property type="project" value="UniProtKB-KW"/>
</dbReference>
<dbReference type="SUPFAM" id="SSF55729">
    <property type="entry name" value="Acyl-CoA N-acyltransferases (Nat)"/>
    <property type="match status" value="1"/>
</dbReference>
<reference evidence="3" key="1">
    <citation type="submission" date="2016-10" db="EMBL/GenBank/DDBJ databases">
        <authorList>
            <person name="Varghese N."/>
            <person name="Submissions S."/>
        </authorList>
    </citation>
    <scope>NUCLEOTIDE SEQUENCE [LARGE SCALE GENOMIC DNA]</scope>
    <source>
        <strain evidence="3">GAS369</strain>
    </source>
</reference>
<proteinExistence type="predicted"/>
<protein>
    <submittedName>
        <fullName evidence="2">Acetyltransferase involved in cellulose biosynthesis, CelD/BcsL family</fullName>
    </submittedName>
</protein>
<accession>A0A1H1WD10</accession>